<dbReference type="PANTHER" id="PTHR14845">
    <property type="entry name" value="COILED-COIL DOMAIN-CONTAINING 166"/>
    <property type="match status" value="1"/>
</dbReference>
<evidence type="ECO:0000313" key="2">
    <source>
        <dbReference type="Proteomes" id="UP000593567"/>
    </source>
</evidence>
<proteinExistence type="predicted"/>
<keyword evidence="2" id="KW-1185">Reference proteome</keyword>
<dbReference type="EMBL" id="VXIV02001779">
    <property type="protein sequence ID" value="KAF6029906.1"/>
    <property type="molecule type" value="Genomic_DNA"/>
</dbReference>
<dbReference type="AlphaFoldDB" id="A0A7J7JX23"/>
<reference evidence="1" key="1">
    <citation type="submission" date="2020-06" db="EMBL/GenBank/DDBJ databases">
        <title>Draft genome of Bugula neritina, a colonial animal packing powerful symbionts and potential medicines.</title>
        <authorList>
            <person name="Rayko M."/>
        </authorList>
    </citation>
    <scope>NUCLEOTIDE SEQUENCE [LARGE SCALE GENOMIC DNA]</scope>
    <source>
        <strain evidence="1">Kwan_BN1</strain>
    </source>
</reference>
<accession>A0A7J7JX23</accession>
<evidence type="ECO:0000313" key="1">
    <source>
        <dbReference type="EMBL" id="KAF6029906.1"/>
    </source>
</evidence>
<protein>
    <submittedName>
        <fullName evidence="1">CCDC176</fullName>
    </submittedName>
</protein>
<comment type="caution">
    <text evidence="1">The sequence shown here is derived from an EMBL/GenBank/DDBJ whole genome shotgun (WGS) entry which is preliminary data.</text>
</comment>
<dbReference type="Proteomes" id="UP000593567">
    <property type="component" value="Unassembled WGS sequence"/>
</dbReference>
<sequence>MKTKECSRVRKLAKKILTERNDIERFFLESLDHVKQEILLNQLEYKKAANKAYNRKMLEAFSGNAEFPKVRTFNKSDTSTNSVFRDLEAAEKLAQPSGGGRVDIADLTWEQKEKVLRYLFARMNGTTNSHLLLEVLPLLLLAACYRQHRSCQLPTLEK</sequence>
<gene>
    <name evidence="1" type="ORF">EB796_011787</name>
</gene>
<dbReference type="OrthoDB" id="441129at2759"/>
<name>A0A7J7JX23_BUGNE</name>
<organism evidence="1 2">
    <name type="scientific">Bugula neritina</name>
    <name type="common">Brown bryozoan</name>
    <name type="synonym">Sertularia neritina</name>
    <dbReference type="NCBI Taxonomy" id="10212"/>
    <lineage>
        <taxon>Eukaryota</taxon>
        <taxon>Metazoa</taxon>
        <taxon>Spiralia</taxon>
        <taxon>Lophotrochozoa</taxon>
        <taxon>Bryozoa</taxon>
        <taxon>Gymnolaemata</taxon>
        <taxon>Cheilostomatida</taxon>
        <taxon>Flustrina</taxon>
        <taxon>Buguloidea</taxon>
        <taxon>Bugulidae</taxon>
        <taxon>Bugula</taxon>
    </lineage>
</organism>
<dbReference type="PANTHER" id="PTHR14845:SF0">
    <property type="entry name" value="DUF4515 DOMAIN-CONTAINING PROTEIN"/>
    <property type="match status" value="1"/>
</dbReference>